<dbReference type="SMART" id="SM00978">
    <property type="entry name" value="Tim44"/>
    <property type="match status" value="1"/>
</dbReference>
<feature type="compositionally biased region" description="Basic and acidic residues" evidence="5">
    <location>
        <begin position="43"/>
        <end position="59"/>
    </location>
</feature>
<evidence type="ECO:0000256" key="4">
    <source>
        <dbReference type="ARBA" id="ARBA00023136"/>
    </source>
</evidence>
<gene>
    <name evidence="8" type="ORF">SAMN04488056_10565</name>
</gene>
<accession>A0A1I5GMW4</accession>
<dbReference type="Proteomes" id="UP000199236">
    <property type="component" value="Unassembled WGS sequence"/>
</dbReference>
<evidence type="ECO:0000256" key="1">
    <source>
        <dbReference type="ARBA" id="ARBA00004370"/>
    </source>
</evidence>
<evidence type="ECO:0000256" key="5">
    <source>
        <dbReference type="SAM" id="MobiDB-lite"/>
    </source>
</evidence>
<evidence type="ECO:0000259" key="7">
    <source>
        <dbReference type="SMART" id="SM00978"/>
    </source>
</evidence>
<dbReference type="InterPro" id="IPR007379">
    <property type="entry name" value="Tim44-like_dom"/>
</dbReference>
<dbReference type="PANTHER" id="PTHR10721:SF1">
    <property type="entry name" value="MITOCHONDRIAL IMPORT INNER MEMBRANE TRANSLOCASE SUBUNIT TIM44"/>
    <property type="match status" value="1"/>
</dbReference>
<dbReference type="GO" id="GO:0051087">
    <property type="term" value="F:protein-folding chaperone binding"/>
    <property type="evidence" value="ECO:0007669"/>
    <property type="project" value="TreeGrafter"/>
</dbReference>
<dbReference type="InterPro" id="IPR039544">
    <property type="entry name" value="Tim44-like"/>
</dbReference>
<keyword evidence="6" id="KW-1133">Transmembrane helix</keyword>
<evidence type="ECO:0000313" key="9">
    <source>
        <dbReference type="Proteomes" id="UP000199236"/>
    </source>
</evidence>
<protein>
    <submittedName>
        <fullName evidence="8">Predicted lipid-binding transport protein, Tim44 family</fullName>
    </submittedName>
</protein>
<evidence type="ECO:0000256" key="3">
    <source>
        <dbReference type="ARBA" id="ARBA00022946"/>
    </source>
</evidence>
<keyword evidence="9" id="KW-1185">Reference proteome</keyword>
<dbReference type="PANTHER" id="PTHR10721">
    <property type="entry name" value="MITOCHONDRIAL IMPORT INNER MEMBRANE TRANSLOCASE SUBUNIT TIM44"/>
    <property type="match status" value="1"/>
</dbReference>
<dbReference type="GO" id="GO:0030150">
    <property type="term" value="P:protein import into mitochondrial matrix"/>
    <property type="evidence" value="ECO:0007669"/>
    <property type="project" value="TreeGrafter"/>
</dbReference>
<dbReference type="RefSeq" id="WP_090072341.1">
    <property type="nucleotide sequence ID" value="NZ_FOVR01000005.1"/>
</dbReference>
<sequence length="243" mass="26770">MSQFLGFDLTSVVFLIIAVVLFWRLKDVLGTRTGNEADPFDPFSDHESSEEKKAPHADDTGDNVIALPERVDNERESTEEKSKRIEKIAPEGSSLNAALSQLMAMDRNFDPDTFLSGARAAYEMIVTAYAQGDRKTLKQLLAADVFAGFSAALDDREANKLRVDFTFIGINKSSIVEAEVAGNEAQITVRFVSSITSCTKDEIGHVIEGDPNAVEDVTDIWTFSRDVTSRNPNWKLIGTESAQ</sequence>
<feature type="domain" description="Tim44-like" evidence="7">
    <location>
        <begin position="95"/>
        <end position="241"/>
    </location>
</feature>
<dbReference type="PIRSF" id="PIRSF031890">
    <property type="entry name" value="UCP031890_transporter_Tim44"/>
    <property type="match status" value="1"/>
</dbReference>
<dbReference type="OrthoDB" id="9798618at2"/>
<feature type="region of interest" description="Disordered" evidence="5">
    <location>
        <begin position="36"/>
        <end position="63"/>
    </location>
</feature>
<keyword evidence="6" id="KW-0812">Transmembrane</keyword>
<dbReference type="Gene3D" id="3.10.450.240">
    <property type="match status" value="1"/>
</dbReference>
<dbReference type="GO" id="GO:0016020">
    <property type="term" value="C:membrane"/>
    <property type="evidence" value="ECO:0007669"/>
    <property type="project" value="UniProtKB-SubCell"/>
</dbReference>
<evidence type="ECO:0000256" key="2">
    <source>
        <dbReference type="ARBA" id="ARBA00009597"/>
    </source>
</evidence>
<organism evidence="8 9">
    <name type="scientific">Cohaesibacter marisflavi</name>
    <dbReference type="NCBI Taxonomy" id="655353"/>
    <lineage>
        <taxon>Bacteria</taxon>
        <taxon>Pseudomonadati</taxon>
        <taxon>Pseudomonadota</taxon>
        <taxon>Alphaproteobacteria</taxon>
        <taxon>Hyphomicrobiales</taxon>
        <taxon>Cohaesibacteraceae</taxon>
    </lineage>
</organism>
<dbReference type="InterPro" id="IPR032710">
    <property type="entry name" value="NTF2-like_dom_sf"/>
</dbReference>
<comment type="similarity">
    <text evidence="2">Belongs to the Tim44 family.</text>
</comment>
<dbReference type="InterPro" id="IPR016985">
    <property type="entry name" value="UCP031890_Tim44-rel"/>
</dbReference>
<evidence type="ECO:0000313" key="8">
    <source>
        <dbReference type="EMBL" id="SFO37259.1"/>
    </source>
</evidence>
<reference evidence="8 9" key="1">
    <citation type="submission" date="2016-10" db="EMBL/GenBank/DDBJ databases">
        <authorList>
            <person name="de Groot N.N."/>
        </authorList>
    </citation>
    <scope>NUCLEOTIDE SEQUENCE [LARGE SCALE GENOMIC DNA]</scope>
    <source>
        <strain evidence="8 9">CGMCC 1.9157</strain>
    </source>
</reference>
<proteinExistence type="inferred from homology"/>
<dbReference type="AlphaFoldDB" id="A0A1I5GMW4"/>
<feature type="transmembrane region" description="Helical" evidence="6">
    <location>
        <begin position="6"/>
        <end position="25"/>
    </location>
</feature>
<keyword evidence="4 6" id="KW-0472">Membrane</keyword>
<dbReference type="NCBIfam" id="NF033779">
    <property type="entry name" value="Tim44_TimA_adap"/>
    <property type="match status" value="1"/>
</dbReference>
<dbReference type="EMBL" id="FOVR01000005">
    <property type="protein sequence ID" value="SFO37259.1"/>
    <property type="molecule type" value="Genomic_DNA"/>
</dbReference>
<comment type="subcellular location">
    <subcellularLocation>
        <location evidence="1">Membrane</location>
    </subcellularLocation>
</comment>
<name>A0A1I5GMW4_9HYPH</name>
<evidence type="ECO:0000256" key="6">
    <source>
        <dbReference type="SAM" id="Phobius"/>
    </source>
</evidence>
<dbReference type="SUPFAM" id="SSF54427">
    <property type="entry name" value="NTF2-like"/>
    <property type="match status" value="1"/>
</dbReference>
<keyword evidence="3" id="KW-0809">Transit peptide</keyword>
<dbReference type="STRING" id="655353.SAMN04488056_10565"/>
<dbReference type="Pfam" id="PF04280">
    <property type="entry name" value="Tim44"/>
    <property type="match status" value="1"/>
</dbReference>